<proteinExistence type="predicted"/>
<dbReference type="EMBL" id="LFZO01000142">
    <property type="protein sequence ID" value="KXT12710.1"/>
    <property type="molecule type" value="Genomic_DNA"/>
</dbReference>
<keyword evidence="2" id="KW-1185">Reference proteome</keyword>
<dbReference type="Proteomes" id="UP000073492">
    <property type="component" value="Unassembled WGS sequence"/>
</dbReference>
<name>A0A139IDB8_9PEZI</name>
<organism evidence="1 2">
    <name type="scientific">Pseudocercospora musae</name>
    <dbReference type="NCBI Taxonomy" id="113226"/>
    <lineage>
        <taxon>Eukaryota</taxon>
        <taxon>Fungi</taxon>
        <taxon>Dikarya</taxon>
        <taxon>Ascomycota</taxon>
        <taxon>Pezizomycotina</taxon>
        <taxon>Dothideomycetes</taxon>
        <taxon>Dothideomycetidae</taxon>
        <taxon>Mycosphaerellales</taxon>
        <taxon>Mycosphaerellaceae</taxon>
        <taxon>Pseudocercospora</taxon>
    </lineage>
</organism>
<comment type="caution">
    <text evidence="1">The sequence shown here is derived from an EMBL/GenBank/DDBJ whole genome shotgun (WGS) entry which is preliminary data.</text>
</comment>
<accession>A0A139IDB8</accession>
<evidence type="ECO:0000313" key="1">
    <source>
        <dbReference type="EMBL" id="KXT12710.1"/>
    </source>
</evidence>
<protein>
    <submittedName>
        <fullName evidence="1">Uncharacterized protein</fullName>
    </submittedName>
</protein>
<dbReference type="AlphaFoldDB" id="A0A139IDB8"/>
<gene>
    <name evidence="1" type="ORF">AC579_5202</name>
</gene>
<reference evidence="1 2" key="1">
    <citation type="submission" date="2015-07" db="EMBL/GenBank/DDBJ databases">
        <title>Comparative genomics of the Sigatoka disease complex on banana suggests a link between parallel evolutionary changes in Pseudocercospora fijiensis and Pseudocercospora eumusae and increased virulence on the banana host.</title>
        <authorList>
            <person name="Chang T.-C."/>
            <person name="Salvucci A."/>
            <person name="Crous P.W."/>
            <person name="Stergiopoulos I."/>
        </authorList>
    </citation>
    <scope>NUCLEOTIDE SEQUENCE [LARGE SCALE GENOMIC DNA]</scope>
    <source>
        <strain evidence="1 2">CBS 116634</strain>
    </source>
</reference>
<sequence>MRNLVQQHSGHATCRCLRRQHHDGIASEAHTTTGDHHLLQSTPEYQDPTQISHLIYSPNAKRVDHLNVCRVGSHQVSW</sequence>
<evidence type="ECO:0000313" key="2">
    <source>
        <dbReference type="Proteomes" id="UP000073492"/>
    </source>
</evidence>